<dbReference type="Pfam" id="PF04739">
    <property type="entry name" value="AMPKBI"/>
    <property type="match status" value="1"/>
</dbReference>
<dbReference type="GO" id="GO:0007165">
    <property type="term" value="P:signal transduction"/>
    <property type="evidence" value="ECO:0007669"/>
    <property type="project" value="UniProtKB-ARBA"/>
</dbReference>
<dbReference type="Pfam" id="PF16561">
    <property type="entry name" value="AMPK1_CBM"/>
    <property type="match status" value="1"/>
</dbReference>
<proteinExistence type="inferred from homology"/>
<feature type="compositionally biased region" description="Polar residues" evidence="4">
    <location>
        <begin position="83"/>
        <end position="98"/>
    </location>
</feature>
<evidence type="ECO:0000259" key="5">
    <source>
        <dbReference type="SMART" id="SM01010"/>
    </source>
</evidence>
<dbReference type="GO" id="GO:0019901">
    <property type="term" value="F:protein kinase binding"/>
    <property type="evidence" value="ECO:0007669"/>
    <property type="project" value="TreeGrafter"/>
</dbReference>
<dbReference type="FunFam" id="2.60.40.10:FF:000562">
    <property type="entry name" value="Snf1 kinase complex beta-subunit Gal83"/>
    <property type="match status" value="1"/>
</dbReference>
<keyword evidence="7" id="KW-1185">Reference proteome</keyword>
<dbReference type="SMART" id="SM01010">
    <property type="entry name" value="AMPKBI"/>
    <property type="match status" value="1"/>
</dbReference>
<dbReference type="InterPro" id="IPR006828">
    <property type="entry name" value="ASC_dom"/>
</dbReference>
<evidence type="ECO:0000313" key="7">
    <source>
        <dbReference type="Proteomes" id="UP000799302"/>
    </source>
</evidence>
<evidence type="ECO:0000256" key="3">
    <source>
        <dbReference type="ARBA" id="ARBA00022490"/>
    </source>
</evidence>
<feature type="compositionally biased region" description="Low complexity" evidence="4">
    <location>
        <begin position="38"/>
        <end position="62"/>
    </location>
</feature>
<dbReference type="GO" id="GO:0005634">
    <property type="term" value="C:nucleus"/>
    <property type="evidence" value="ECO:0007669"/>
    <property type="project" value="TreeGrafter"/>
</dbReference>
<dbReference type="InterPro" id="IPR032640">
    <property type="entry name" value="AMPK1_CBM"/>
</dbReference>
<reference evidence="6" key="1">
    <citation type="journal article" date="2020" name="Stud. Mycol.">
        <title>101 Dothideomycetes genomes: a test case for predicting lifestyles and emergence of pathogens.</title>
        <authorList>
            <person name="Haridas S."/>
            <person name="Albert R."/>
            <person name="Binder M."/>
            <person name="Bloem J."/>
            <person name="Labutti K."/>
            <person name="Salamov A."/>
            <person name="Andreopoulos B."/>
            <person name="Baker S."/>
            <person name="Barry K."/>
            <person name="Bills G."/>
            <person name="Bluhm B."/>
            <person name="Cannon C."/>
            <person name="Castanera R."/>
            <person name="Culley D."/>
            <person name="Daum C."/>
            <person name="Ezra D."/>
            <person name="Gonzalez J."/>
            <person name="Henrissat B."/>
            <person name="Kuo A."/>
            <person name="Liang C."/>
            <person name="Lipzen A."/>
            <person name="Lutzoni F."/>
            <person name="Magnuson J."/>
            <person name="Mondo S."/>
            <person name="Nolan M."/>
            <person name="Ohm R."/>
            <person name="Pangilinan J."/>
            <person name="Park H.-J."/>
            <person name="Ramirez L."/>
            <person name="Alfaro M."/>
            <person name="Sun H."/>
            <person name="Tritt A."/>
            <person name="Yoshinaga Y."/>
            <person name="Zwiers L.-H."/>
            <person name="Turgeon B."/>
            <person name="Goodwin S."/>
            <person name="Spatafora J."/>
            <person name="Crous P."/>
            <person name="Grigoriev I."/>
        </authorList>
    </citation>
    <scope>NUCLEOTIDE SEQUENCE</scope>
    <source>
        <strain evidence="6">CBS 115976</strain>
    </source>
</reference>
<evidence type="ECO:0000256" key="4">
    <source>
        <dbReference type="SAM" id="MobiDB-lite"/>
    </source>
</evidence>
<feature type="compositionally biased region" description="Low complexity" evidence="4">
    <location>
        <begin position="105"/>
        <end position="117"/>
    </location>
</feature>
<dbReference type="InterPro" id="IPR050827">
    <property type="entry name" value="CRP1_MDG1_kinase"/>
</dbReference>
<dbReference type="PANTHER" id="PTHR10343:SF84">
    <property type="entry name" value="5'-AMP-ACTIVATED PROTEIN KINASE SUBUNIT BETA-1"/>
    <property type="match status" value="1"/>
</dbReference>
<evidence type="ECO:0000313" key="6">
    <source>
        <dbReference type="EMBL" id="KAF2669044.1"/>
    </source>
</evidence>
<sequence length="513" mass="54237">MGNSPSTQAKAGGQPSPRPSTGSANPPPSAHHIHHTHSASQPTTSTSLSSVVSSSAAQPSESFEIAEGQSVSNYRERSASAILRSQTAGHGHNPTSAPTLRHIDSGTNSSRLSSTSTLAMGNAESKSKKGHDANRFSPPAAKPIAAPAVSNIHSKPSDPILDNDSYFATASDLSRPPRLPLPIQDEVRSPGSPIISPTDVADDPIDASTQEAALLSTTSVLSNTTLDEEDVGDNVDTVRGGVLPSVPTVVEWREGGNKVYVTGTFADWDRKYRLSREGPAGPGVLSTTIHLQPGTYHLRFIVEGEMLLSKHLPTAVDFTNSLVNYIEVVSQDTTPTAALENLQLQNDASQPINIGVPVEEADPVHPPQTLPPTPELGPTTGPSSVPPEPGSSADQQGILSGLQFPSTRYSKKIPQFFIDTDADESSEEYSRVIELSNVLPTPPSLPSFLSKSILNMATPMKDDASVLVNPNHTVLNHLATSSIKGGVIATSMTTRYGRKFETTIMYKPTHPGA</sequence>
<dbReference type="CDD" id="cd02859">
    <property type="entry name" value="E_set_AMPKbeta_like_N"/>
    <property type="match status" value="1"/>
</dbReference>
<dbReference type="AlphaFoldDB" id="A0A6A6UDR5"/>
<organism evidence="6 7">
    <name type="scientific">Microthyrium microscopicum</name>
    <dbReference type="NCBI Taxonomy" id="703497"/>
    <lineage>
        <taxon>Eukaryota</taxon>
        <taxon>Fungi</taxon>
        <taxon>Dikarya</taxon>
        <taxon>Ascomycota</taxon>
        <taxon>Pezizomycotina</taxon>
        <taxon>Dothideomycetes</taxon>
        <taxon>Dothideomycetes incertae sedis</taxon>
        <taxon>Microthyriales</taxon>
        <taxon>Microthyriaceae</taxon>
        <taxon>Microthyrium</taxon>
    </lineage>
</organism>
<feature type="compositionally biased region" description="Pro residues" evidence="4">
    <location>
        <begin position="364"/>
        <end position="375"/>
    </location>
</feature>
<protein>
    <submittedName>
        <fullName evidence="6">AMPKBI-domain-containing protein</fullName>
    </submittedName>
</protein>
<dbReference type="GO" id="GO:0031588">
    <property type="term" value="C:nucleotide-activated protein kinase complex"/>
    <property type="evidence" value="ECO:0007669"/>
    <property type="project" value="TreeGrafter"/>
</dbReference>
<keyword evidence="3" id="KW-0963">Cytoplasm</keyword>
<feature type="region of interest" description="Disordered" evidence="4">
    <location>
        <begin position="1"/>
        <end position="142"/>
    </location>
</feature>
<accession>A0A6A6UDR5</accession>
<feature type="compositionally biased region" description="Basic and acidic residues" evidence="4">
    <location>
        <begin position="125"/>
        <end position="134"/>
    </location>
</feature>
<dbReference type="Gene3D" id="6.20.250.60">
    <property type="match status" value="1"/>
</dbReference>
<dbReference type="InterPro" id="IPR037256">
    <property type="entry name" value="ASC_dom_sf"/>
</dbReference>
<comment type="similarity">
    <text evidence="2">Belongs to the 5'-AMP-activated protein kinase beta subunit family.</text>
</comment>
<dbReference type="InterPro" id="IPR014756">
    <property type="entry name" value="Ig_E-set"/>
</dbReference>
<dbReference type="EMBL" id="MU004235">
    <property type="protein sequence ID" value="KAF2669044.1"/>
    <property type="molecule type" value="Genomic_DNA"/>
</dbReference>
<gene>
    <name evidence="6" type="ORF">BT63DRAFT_424759</name>
</gene>
<dbReference type="Proteomes" id="UP000799302">
    <property type="component" value="Unassembled WGS sequence"/>
</dbReference>
<dbReference type="SUPFAM" id="SSF81296">
    <property type="entry name" value="E set domains"/>
    <property type="match status" value="1"/>
</dbReference>
<dbReference type="PANTHER" id="PTHR10343">
    <property type="entry name" value="5'-AMP-ACTIVATED PROTEIN KINASE , BETA SUBUNIT"/>
    <property type="match status" value="1"/>
</dbReference>
<feature type="region of interest" description="Disordered" evidence="4">
    <location>
        <begin position="358"/>
        <end position="397"/>
    </location>
</feature>
<dbReference type="GO" id="GO:0005737">
    <property type="term" value="C:cytoplasm"/>
    <property type="evidence" value="ECO:0007669"/>
    <property type="project" value="UniProtKB-SubCell"/>
</dbReference>
<name>A0A6A6UDR5_9PEZI</name>
<dbReference type="Gene3D" id="2.60.40.10">
    <property type="entry name" value="Immunoglobulins"/>
    <property type="match status" value="1"/>
</dbReference>
<dbReference type="InterPro" id="IPR013783">
    <property type="entry name" value="Ig-like_fold"/>
</dbReference>
<feature type="domain" description="Association with the SNF1 complex (ASC)" evidence="5">
    <location>
        <begin position="402"/>
        <end position="509"/>
    </location>
</feature>
<evidence type="ECO:0000256" key="1">
    <source>
        <dbReference type="ARBA" id="ARBA00004496"/>
    </source>
</evidence>
<evidence type="ECO:0000256" key="2">
    <source>
        <dbReference type="ARBA" id="ARBA00010926"/>
    </source>
</evidence>
<dbReference type="OrthoDB" id="531008at2759"/>
<comment type="subcellular location">
    <subcellularLocation>
        <location evidence="1">Cytoplasm</location>
    </subcellularLocation>
</comment>
<dbReference type="SUPFAM" id="SSF160219">
    <property type="entry name" value="AMPKBI-like"/>
    <property type="match status" value="1"/>
</dbReference>